<dbReference type="FunFam" id="1.20.5.1430:FF:000001">
    <property type="entry name" value="microtubule-associated protein RP/EB family member 1"/>
    <property type="match status" value="1"/>
</dbReference>
<keyword evidence="9" id="KW-0206">Cytoskeleton</keyword>
<dbReference type="PANTHER" id="PTHR34347:SF1">
    <property type="entry name" value="DNA REPAIR-SCAFFOLDING PROTEIN"/>
    <property type="match status" value="1"/>
</dbReference>
<evidence type="ECO:0000256" key="12">
    <source>
        <dbReference type="SAM" id="Coils"/>
    </source>
</evidence>
<feature type="domain" description="Calponin-homology (CH)" evidence="14">
    <location>
        <begin position="14"/>
        <end position="116"/>
    </location>
</feature>
<comment type="subcellular location">
    <subcellularLocation>
        <location evidence="1">Cytoplasm</location>
        <location evidence="1">Cytoskeleton</location>
        <location evidence="1">Microtubule organizing center</location>
        <location evidence="1">Centrosome</location>
    </subcellularLocation>
    <subcellularLocation>
        <location evidence="2">Cytoplasm</location>
        <location evidence="2">Cytoskeleton</location>
        <location evidence="2">Spindle pole</location>
    </subcellularLocation>
</comment>
<keyword evidence="10" id="KW-0131">Cell cycle</keyword>
<dbReference type="InterPro" id="IPR036872">
    <property type="entry name" value="CH_dom_sf"/>
</dbReference>
<evidence type="ECO:0000256" key="6">
    <source>
        <dbReference type="ARBA" id="ARBA00022618"/>
    </source>
</evidence>
<dbReference type="InterPro" id="IPR001715">
    <property type="entry name" value="CH_dom"/>
</dbReference>
<dbReference type="InterPro" id="IPR028026">
    <property type="entry name" value="DUF4502"/>
</dbReference>
<evidence type="ECO:0000256" key="5">
    <source>
        <dbReference type="ARBA" id="ARBA00022490"/>
    </source>
</evidence>
<dbReference type="InterPro" id="IPR004953">
    <property type="entry name" value="EB1_C"/>
</dbReference>
<dbReference type="GO" id="GO:0051010">
    <property type="term" value="F:microtubule plus-end binding"/>
    <property type="evidence" value="ECO:0007669"/>
    <property type="project" value="UniProtKB-ARBA"/>
</dbReference>
<dbReference type="PANTHER" id="PTHR34347">
    <property type="entry name" value="DNA REPAIR-SCAFFOLDING PROTEIN SPIDR"/>
    <property type="match status" value="1"/>
</dbReference>
<evidence type="ECO:0000256" key="2">
    <source>
        <dbReference type="ARBA" id="ARBA00004647"/>
    </source>
</evidence>
<dbReference type="Pfam" id="PF14950">
    <property type="entry name" value="DUF4502"/>
    <property type="match status" value="2"/>
</dbReference>
<dbReference type="PROSITE" id="PS51230">
    <property type="entry name" value="EB1_C"/>
    <property type="match status" value="1"/>
</dbReference>
<dbReference type="Pfam" id="PF14951">
    <property type="entry name" value="DUF4503"/>
    <property type="match status" value="1"/>
</dbReference>
<dbReference type="Pfam" id="PF00307">
    <property type="entry name" value="CH"/>
    <property type="match status" value="1"/>
</dbReference>
<evidence type="ECO:0000256" key="4">
    <source>
        <dbReference type="ARBA" id="ARBA00019567"/>
    </source>
</evidence>
<dbReference type="AlphaFoldDB" id="A0AAD8Z864"/>
<keyword evidence="6" id="KW-0132">Cell division</keyword>
<dbReference type="GO" id="GO:0000724">
    <property type="term" value="P:double-strand break repair via homologous recombination"/>
    <property type="evidence" value="ECO:0007669"/>
    <property type="project" value="TreeGrafter"/>
</dbReference>
<keyword evidence="8" id="KW-0498">Mitosis</keyword>
<feature type="region of interest" description="Disordered" evidence="13">
    <location>
        <begin position="381"/>
        <end position="437"/>
    </location>
</feature>
<evidence type="ECO:0000256" key="9">
    <source>
        <dbReference type="ARBA" id="ARBA00023212"/>
    </source>
</evidence>
<keyword evidence="17" id="KW-1185">Reference proteome</keyword>
<name>A0AAD8Z864_9TELE</name>
<evidence type="ECO:0000256" key="7">
    <source>
        <dbReference type="ARBA" id="ARBA00022701"/>
    </source>
</evidence>
<dbReference type="Gene3D" id="1.20.5.1430">
    <property type="match status" value="1"/>
</dbReference>
<dbReference type="GO" id="GO:0000228">
    <property type="term" value="C:nuclear chromosome"/>
    <property type="evidence" value="ECO:0007669"/>
    <property type="project" value="TreeGrafter"/>
</dbReference>
<dbReference type="Pfam" id="PF03271">
    <property type="entry name" value="EB1"/>
    <property type="match status" value="1"/>
</dbReference>
<accession>A0AAD8Z864</accession>
<dbReference type="GO" id="GO:0070202">
    <property type="term" value="P:regulation of establishment of protein localization to chromosome"/>
    <property type="evidence" value="ECO:0007669"/>
    <property type="project" value="TreeGrafter"/>
</dbReference>
<reference evidence="16" key="1">
    <citation type="submission" date="2023-03" db="EMBL/GenBank/DDBJ databases">
        <title>Electrophorus voltai genome.</title>
        <authorList>
            <person name="Bian C."/>
        </authorList>
    </citation>
    <scope>NUCLEOTIDE SEQUENCE</scope>
    <source>
        <strain evidence="16">CB-2022</strain>
        <tissue evidence="16">Muscle</tissue>
    </source>
</reference>
<comment type="caution">
    <text evidence="16">The sequence shown here is derived from an EMBL/GenBank/DDBJ whole genome shotgun (WGS) entry which is preliminary data.</text>
</comment>
<evidence type="ECO:0000256" key="3">
    <source>
        <dbReference type="ARBA" id="ARBA00010729"/>
    </source>
</evidence>
<feature type="region of interest" description="Disordered" evidence="13">
    <location>
        <begin position="452"/>
        <end position="474"/>
    </location>
</feature>
<dbReference type="Gene3D" id="1.10.418.10">
    <property type="entry name" value="Calponin-like domain"/>
    <property type="match status" value="1"/>
</dbReference>
<dbReference type="GO" id="GO:0005874">
    <property type="term" value="C:microtubule"/>
    <property type="evidence" value="ECO:0007669"/>
    <property type="project" value="UniProtKB-KW"/>
</dbReference>
<gene>
    <name evidence="16" type="ORF">P4O66_010050</name>
</gene>
<evidence type="ECO:0000313" key="16">
    <source>
        <dbReference type="EMBL" id="KAK1794848.1"/>
    </source>
</evidence>
<sequence length="1095" mass="122728">MAVNVYSTSITQETMSRHDITAWVNDLLCLNYTKVEQLSSGAAYCQFMDMLFPGCISLKKVKFQAKLEHEYIHNFKLLQASFKRMNVDKIIPVEKLVKGRFQDNLDFIQWFKKFFDANYDGKEYDPVQARQGQDALPPPDPGEQIFNLPKKSPHAASSPTAAKKIPVTSSTPAKGEKELEAQVAQLNEQLNTLKLALEGVEKERDFYFGKLREVEVLCQEQGQDNGPFVERLMEVLYSTDDQRKRNSRNMRCVLFPEDAKEAFSMRGCAPSKAPKSWERCSESFGDSTTIEKLQTAGGTSTTVQQLAASSRPVRYDLAEDPVHIVWSSSEEEQSDGECQLPLPVPTAKASLRSRVLRGYGGSSNQAAGSSSSRYCHLLRTGADTDDLPNIDSESEQEDEVSTVAANISDCSSSSDGHGGPGRFRRLDSSALEPPQRSVSEWVRSVQALLHTPQKQTTGTSWTPKDSGKKRRSFERQGQANGIIHCISIQEKVMDVTFPLKMGVLQKDLIGFSADREERPGVLMLRVQSVQEVCGMQAALCYRPIEGEPCIALFCKETATHLALGAENTIYVYPPWQSLIVEGEQHPIILNTHFSQKVLAEVKRENSTMLPRIMSPEEKTKPYPLTRCLWQRDKVFLSTLQSIPHEQVCRDVSGTSESLLEAVEACGPSGLLCDPVEVVVQRVYFSTISQPLRHTALRQSGPAEPRHTGRLCMLVQDAYGMFSEVELQCVSSEEELKHYTKLLEGRMCVLQTLKVIKRLTRERYNQLFSLIDSLWPPSVPIRVHRDLVCNQAVRVPAPSFCYRLAGQQNGVVVRLMSPLYRPPVVQTLREILQDHCTSFRCSFTATVVYKREQTFQSVGEKDFLLFVTDHSLQDEQSCGIRNRTLPVHVSSSCLLHSSIREAITSSQTRPTLHFRDAMMEHGKLLDSHIFCWGQSVLHFDSEQALTWSPSPPKPFLLDQLSLESPSCSLCTLTGEVVGVDEDSAYSWLSCRQCGSDRLEAQQKQQEVFLCAECGVVDKPTTKMQLEVFLSCPSLTHSTVKIKLQQKSIVSLLKSTGYTEGYEVQNVLGKKVGPLSAFIHVISKQSTLWMGLEEIVL</sequence>
<evidence type="ECO:0000259" key="14">
    <source>
        <dbReference type="PROSITE" id="PS50021"/>
    </source>
</evidence>
<dbReference type="FunFam" id="1.10.418.10:FF:000007">
    <property type="entry name" value="Microtubule-associated protein, RP/EB family, member 2"/>
    <property type="match status" value="1"/>
</dbReference>
<feature type="domain" description="EB1 C-terminal" evidence="15">
    <location>
        <begin position="175"/>
        <end position="245"/>
    </location>
</feature>
<keyword evidence="12" id="KW-0175">Coiled coil</keyword>
<feature type="coiled-coil region" evidence="12">
    <location>
        <begin position="176"/>
        <end position="203"/>
    </location>
</feature>
<evidence type="ECO:0000256" key="1">
    <source>
        <dbReference type="ARBA" id="ARBA00004300"/>
    </source>
</evidence>
<dbReference type="PROSITE" id="PS50021">
    <property type="entry name" value="CH"/>
    <property type="match status" value="1"/>
</dbReference>
<feature type="region of interest" description="Disordered" evidence="13">
    <location>
        <begin position="129"/>
        <end position="176"/>
    </location>
</feature>
<dbReference type="GO" id="GO:0005813">
    <property type="term" value="C:centrosome"/>
    <property type="evidence" value="ECO:0007669"/>
    <property type="project" value="UniProtKB-SubCell"/>
</dbReference>
<dbReference type="SUPFAM" id="SSF140612">
    <property type="entry name" value="EB1 dimerisation domain-like"/>
    <property type="match status" value="1"/>
</dbReference>
<evidence type="ECO:0000256" key="13">
    <source>
        <dbReference type="SAM" id="MobiDB-lite"/>
    </source>
</evidence>
<protein>
    <recommendedName>
        <fullName evidence="4">Microtubule-associated protein RP/EB family member 1</fullName>
    </recommendedName>
</protein>
<dbReference type="Proteomes" id="UP001239994">
    <property type="component" value="Unassembled WGS sequence"/>
</dbReference>
<keyword evidence="5" id="KW-0963">Cytoplasm</keyword>
<dbReference type="EMBL" id="JAROKS010000016">
    <property type="protein sequence ID" value="KAK1794848.1"/>
    <property type="molecule type" value="Genomic_DNA"/>
</dbReference>
<evidence type="ECO:0000256" key="8">
    <source>
        <dbReference type="ARBA" id="ARBA00022776"/>
    </source>
</evidence>
<evidence type="ECO:0000313" key="17">
    <source>
        <dbReference type="Proteomes" id="UP001239994"/>
    </source>
</evidence>
<dbReference type="InterPro" id="IPR028032">
    <property type="entry name" value="DUF4503"/>
</dbReference>
<dbReference type="InterPro" id="IPR036133">
    <property type="entry name" value="EB1_C_sf"/>
</dbReference>
<organism evidence="16 17">
    <name type="scientific">Electrophorus voltai</name>
    <dbReference type="NCBI Taxonomy" id="2609070"/>
    <lineage>
        <taxon>Eukaryota</taxon>
        <taxon>Metazoa</taxon>
        <taxon>Chordata</taxon>
        <taxon>Craniata</taxon>
        <taxon>Vertebrata</taxon>
        <taxon>Euteleostomi</taxon>
        <taxon>Actinopterygii</taxon>
        <taxon>Neopterygii</taxon>
        <taxon>Teleostei</taxon>
        <taxon>Ostariophysi</taxon>
        <taxon>Gymnotiformes</taxon>
        <taxon>Gymnotoidei</taxon>
        <taxon>Gymnotidae</taxon>
        <taxon>Electrophorus</taxon>
    </lineage>
</organism>
<feature type="compositionally biased region" description="Polar residues" evidence="13">
    <location>
        <begin position="452"/>
        <end position="463"/>
    </location>
</feature>
<dbReference type="GO" id="GO:0000922">
    <property type="term" value="C:spindle pole"/>
    <property type="evidence" value="ECO:0007669"/>
    <property type="project" value="UniProtKB-SubCell"/>
</dbReference>
<evidence type="ECO:0000256" key="11">
    <source>
        <dbReference type="PROSITE-ProRule" id="PRU00576"/>
    </source>
</evidence>
<dbReference type="InterPro" id="IPR053054">
    <property type="entry name" value="DNA_repair-scaffolding"/>
</dbReference>
<dbReference type="GO" id="GO:0051301">
    <property type="term" value="P:cell division"/>
    <property type="evidence" value="ECO:0007669"/>
    <property type="project" value="UniProtKB-KW"/>
</dbReference>
<evidence type="ECO:0000256" key="10">
    <source>
        <dbReference type="ARBA" id="ARBA00023306"/>
    </source>
</evidence>
<dbReference type="GO" id="GO:0005654">
    <property type="term" value="C:nucleoplasm"/>
    <property type="evidence" value="ECO:0007669"/>
    <property type="project" value="TreeGrafter"/>
</dbReference>
<comment type="similarity">
    <text evidence="3">Belongs to the MAPRE family.</text>
</comment>
<dbReference type="SUPFAM" id="SSF47576">
    <property type="entry name" value="Calponin-homology domain, CH-domain"/>
    <property type="match status" value="1"/>
</dbReference>
<proteinExistence type="inferred from homology"/>
<evidence type="ECO:0000259" key="15">
    <source>
        <dbReference type="PROSITE" id="PS51230"/>
    </source>
</evidence>
<feature type="compositionally biased region" description="Acidic residues" evidence="13">
    <location>
        <begin position="383"/>
        <end position="400"/>
    </location>
</feature>
<keyword evidence="7 11" id="KW-0493">Microtubule</keyword>